<proteinExistence type="predicted"/>
<keyword evidence="2" id="KW-1185">Reference proteome</keyword>
<accession>A0ABS3WVK8</accession>
<organism evidence="1 2">
    <name type="scientific">Streptomyces spirodelae</name>
    <dbReference type="NCBI Taxonomy" id="2812904"/>
    <lineage>
        <taxon>Bacteria</taxon>
        <taxon>Bacillati</taxon>
        <taxon>Actinomycetota</taxon>
        <taxon>Actinomycetes</taxon>
        <taxon>Kitasatosporales</taxon>
        <taxon>Streptomycetaceae</taxon>
        <taxon>Streptomyces</taxon>
    </lineage>
</organism>
<evidence type="ECO:0000313" key="1">
    <source>
        <dbReference type="EMBL" id="MBO8186876.1"/>
    </source>
</evidence>
<reference evidence="1 2" key="1">
    <citation type="submission" date="2021-02" db="EMBL/GenBank/DDBJ databases">
        <title>Streptomyces spirodelae sp. nov., isolated from duckweed.</title>
        <authorList>
            <person name="Saimee Y."/>
            <person name="Duangmal K."/>
        </authorList>
    </citation>
    <scope>NUCLEOTIDE SEQUENCE [LARGE SCALE GENOMIC DNA]</scope>
    <source>
        <strain evidence="1 2">DW4-2</strain>
    </source>
</reference>
<protein>
    <submittedName>
        <fullName evidence="1">Uncharacterized protein</fullName>
    </submittedName>
</protein>
<gene>
    <name evidence="1" type="ORF">JW592_15595</name>
</gene>
<sequence length="273" mass="29722">MCVSLGPAEFSGTTLYMGRVHHPEHGLVHVLGYQNTAVNRADGPNAMLLHLPARGMTQDNFLEVGRSSDVLERMVEAVRPRSVAAGGMAWMGWEQPTRGVQVFEHDIYTVLLASDPTELPAALDRVPAHKRPALAPELMRFYAERYPGYAMAVCCFDNTEAAQAKPLLMWYPPLDPEVLTAPALDAHTGRPPGMAGRVPVDHWVLYGSDEAPAGWGEPVGHSPAMRHRLRGFLPDQVRGEQFSGLLPNGDFALTHAELLAGGRPGRVGAPVER</sequence>
<dbReference type="EMBL" id="JAFFZN010000013">
    <property type="protein sequence ID" value="MBO8186876.1"/>
    <property type="molecule type" value="Genomic_DNA"/>
</dbReference>
<dbReference type="RefSeq" id="WP_209265684.1">
    <property type="nucleotide sequence ID" value="NZ_JAFFZN010000013.1"/>
</dbReference>
<evidence type="ECO:0000313" key="2">
    <source>
        <dbReference type="Proteomes" id="UP001518976"/>
    </source>
</evidence>
<dbReference type="Proteomes" id="UP001518976">
    <property type="component" value="Unassembled WGS sequence"/>
</dbReference>
<comment type="caution">
    <text evidence="1">The sequence shown here is derived from an EMBL/GenBank/DDBJ whole genome shotgun (WGS) entry which is preliminary data.</text>
</comment>
<name>A0ABS3WVK8_9ACTN</name>